<evidence type="ECO:0000313" key="7">
    <source>
        <dbReference type="EMBL" id="QKK21120.1"/>
    </source>
</evidence>
<gene>
    <name evidence="7" type="ORF">FFM53_032410</name>
</gene>
<organism evidence="7 8">
    <name type="scientific">Rhizobium indicum</name>
    <dbReference type="NCBI Taxonomy" id="2583231"/>
    <lineage>
        <taxon>Bacteria</taxon>
        <taxon>Pseudomonadati</taxon>
        <taxon>Pseudomonadota</taxon>
        <taxon>Alphaproteobacteria</taxon>
        <taxon>Hyphomicrobiales</taxon>
        <taxon>Rhizobiaceae</taxon>
        <taxon>Rhizobium/Agrobacterium group</taxon>
        <taxon>Rhizobium</taxon>
    </lineage>
</organism>
<dbReference type="CDD" id="cd06301">
    <property type="entry name" value="PBP1_rhizopine_binding-like"/>
    <property type="match status" value="1"/>
</dbReference>
<reference evidence="7 8" key="1">
    <citation type="submission" date="2020-05" db="EMBL/GenBank/DDBJ databases">
        <title>Genome sequences of pea root nodulating Rhizobium spp.</title>
        <authorList>
            <person name="Rahi P."/>
        </authorList>
    </citation>
    <scope>NUCLEOTIDE SEQUENCE [LARGE SCALE GENOMIC DNA]</scope>
    <source>
        <strain evidence="8">JKLM 12A2</strain>
        <plasmid evidence="7 8">pPR12A203</plasmid>
    </source>
</reference>
<evidence type="ECO:0000259" key="6">
    <source>
        <dbReference type="Pfam" id="PF13407"/>
    </source>
</evidence>
<evidence type="ECO:0000256" key="3">
    <source>
        <dbReference type="ARBA" id="ARBA00022729"/>
    </source>
</evidence>
<dbReference type="EMBL" id="CP054024">
    <property type="protein sequence ID" value="QKK21120.1"/>
    <property type="molecule type" value="Genomic_DNA"/>
</dbReference>
<dbReference type="Proteomes" id="UP000305673">
    <property type="component" value="Plasmid pPR12A203"/>
</dbReference>
<name>A0ABX6PR87_9HYPH</name>
<evidence type="ECO:0000256" key="5">
    <source>
        <dbReference type="SAM" id="SignalP"/>
    </source>
</evidence>
<evidence type="ECO:0000256" key="1">
    <source>
        <dbReference type="ARBA" id="ARBA00004196"/>
    </source>
</evidence>
<dbReference type="PANTHER" id="PTHR46847:SF1">
    <property type="entry name" value="D-ALLOSE-BINDING PERIPLASMIC PROTEIN-RELATED"/>
    <property type="match status" value="1"/>
</dbReference>
<keyword evidence="4" id="KW-0175">Coiled coil</keyword>
<protein>
    <submittedName>
        <fullName evidence="7">Sugar ABC transporter substrate-binding protein</fullName>
    </submittedName>
</protein>
<sequence length="309" mass="32787">MKKIIIGGAMAVLMSTSAHAGTIGASMAVFDDKFGTLLRNGMEEYANTLESVDLQIEDAQNDVAKQQSQVQNFIAAGVDAIIVQPVDTDATTVISKIAADAGVPLVYVNREPVNVDTLPQTQAFVASNEVDSGTLQTQEVCRLLNGKGKAVVIIGELSNQAARMRTKDIHDVLATDKCKGIEIVEEQTANWQRTQGADLMTNWLSAGFEFDAVIANNDEMAIGAIQALKAAGRSMDSVVVGGIDATDDALAAMAAEELDVSVFQDAIGQGKGSIDAALKLAKGEPVKKKIYIPFELVTKENLAKFQGKN</sequence>
<keyword evidence="8" id="KW-1185">Reference proteome</keyword>
<dbReference type="RefSeq" id="WP_138333617.1">
    <property type="nucleotide sequence ID" value="NZ_CP054024.1"/>
</dbReference>
<dbReference type="InterPro" id="IPR025997">
    <property type="entry name" value="SBP_2_dom"/>
</dbReference>
<feature type="coiled-coil region" evidence="4">
    <location>
        <begin position="42"/>
        <end position="76"/>
    </location>
</feature>
<accession>A0ABX6PR87</accession>
<evidence type="ECO:0000256" key="2">
    <source>
        <dbReference type="ARBA" id="ARBA00007639"/>
    </source>
</evidence>
<keyword evidence="3 5" id="KW-0732">Signal</keyword>
<evidence type="ECO:0000256" key="4">
    <source>
        <dbReference type="SAM" id="Coils"/>
    </source>
</evidence>
<feature type="domain" description="Periplasmic binding protein" evidence="6">
    <location>
        <begin position="23"/>
        <end position="284"/>
    </location>
</feature>
<geneLocation type="plasmid" evidence="7 8">
    <name>pPR12A203</name>
</geneLocation>
<feature type="signal peptide" evidence="5">
    <location>
        <begin position="1"/>
        <end position="20"/>
    </location>
</feature>
<proteinExistence type="inferred from homology"/>
<dbReference type="SUPFAM" id="SSF53822">
    <property type="entry name" value="Periplasmic binding protein-like I"/>
    <property type="match status" value="1"/>
</dbReference>
<evidence type="ECO:0000313" key="8">
    <source>
        <dbReference type="Proteomes" id="UP000305673"/>
    </source>
</evidence>
<dbReference type="Gene3D" id="3.40.50.2300">
    <property type="match status" value="2"/>
</dbReference>
<feature type="chain" id="PRO_5046444460" evidence="5">
    <location>
        <begin position="21"/>
        <end position="309"/>
    </location>
</feature>
<keyword evidence="7" id="KW-0614">Plasmid</keyword>
<comment type="subcellular location">
    <subcellularLocation>
        <location evidence="1">Cell envelope</location>
    </subcellularLocation>
</comment>
<dbReference type="PANTHER" id="PTHR46847">
    <property type="entry name" value="D-ALLOSE-BINDING PERIPLASMIC PROTEIN-RELATED"/>
    <property type="match status" value="1"/>
</dbReference>
<dbReference type="Pfam" id="PF13407">
    <property type="entry name" value="Peripla_BP_4"/>
    <property type="match status" value="1"/>
</dbReference>
<comment type="similarity">
    <text evidence="2">Belongs to the bacterial solute-binding protein 2 family.</text>
</comment>
<dbReference type="InterPro" id="IPR028082">
    <property type="entry name" value="Peripla_BP_I"/>
</dbReference>